<comment type="function">
    <text evidence="9">Catalyzes the condensation of iminoaspartate with dihydroxyacetone phosphate to form quinolinate.</text>
</comment>
<dbReference type="Pfam" id="PF02445">
    <property type="entry name" value="NadA"/>
    <property type="match status" value="1"/>
</dbReference>
<evidence type="ECO:0000313" key="12">
    <source>
        <dbReference type="Proteomes" id="UP001597131"/>
    </source>
</evidence>
<keyword evidence="4 9" id="KW-0662">Pyridine nucleotide biosynthesis</keyword>
<dbReference type="Proteomes" id="UP001597131">
    <property type="component" value="Unassembled WGS sequence"/>
</dbReference>
<keyword evidence="9" id="KW-0963">Cytoplasm</keyword>
<evidence type="ECO:0000256" key="6">
    <source>
        <dbReference type="ARBA" id="ARBA00022723"/>
    </source>
</evidence>
<dbReference type="GO" id="GO:0016740">
    <property type="term" value="F:transferase activity"/>
    <property type="evidence" value="ECO:0007669"/>
    <property type="project" value="UniProtKB-KW"/>
</dbReference>
<dbReference type="Gene3D" id="3.40.50.10800">
    <property type="entry name" value="NadA-like"/>
    <property type="match status" value="3"/>
</dbReference>
<feature type="binding site" evidence="9">
    <location>
        <position position="187"/>
    </location>
    <ligand>
        <name>[4Fe-4S] cluster</name>
        <dbReference type="ChEBI" id="CHEBI:49883"/>
    </ligand>
</feature>
<evidence type="ECO:0000256" key="2">
    <source>
        <dbReference type="ARBA" id="ARBA00012669"/>
    </source>
</evidence>
<accession>A0ABW3NPL3</accession>
<reference evidence="12" key="1">
    <citation type="journal article" date="2019" name="Int. J. Syst. Evol. Microbiol.">
        <title>The Global Catalogue of Microorganisms (GCM) 10K type strain sequencing project: providing services to taxonomists for standard genome sequencing and annotation.</title>
        <authorList>
            <consortium name="The Broad Institute Genomics Platform"/>
            <consortium name="The Broad Institute Genome Sequencing Center for Infectious Disease"/>
            <person name="Wu L."/>
            <person name="Ma J."/>
        </authorList>
    </citation>
    <scope>NUCLEOTIDE SEQUENCE [LARGE SCALE GENOMIC DNA]</scope>
    <source>
        <strain evidence="12">CCUG 64793</strain>
    </source>
</reference>
<name>A0ABW3NPL3_9FLAO</name>
<comment type="subcellular location">
    <subcellularLocation>
        <location evidence="9">Cytoplasm</location>
    </subcellularLocation>
</comment>
<comment type="catalytic activity">
    <reaction evidence="9">
        <text>iminosuccinate + dihydroxyacetone phosphate = quinolinate + phosphate + 2 H2O + H(+)</text>
        <dbReference type="Rhea" id="RHEA:25888"/>
        <dbReference type="ChEBI" id="CHEBI:15377"/>
        <dbReference type="ChEBI" id="CHEBI:15378"/>
        <dbReference type="ChEBI" id="CHEBI:29959"/>
        <dbReference type="ChEBI" id="CHEBI:43474"/>
        <dbReference type="ChEBI" id="CHEBI:57642"/>
        <dbReference type="ChEBI" id="CHEBI:77875"/>
        <dbReference type="EC" id="2.5.1.72"/>
    </reaction>
</comment>
<feature type="binding site" evidence="9">
    <location>
        <position position="144"/>
    </location>
    <ligand>
        <name>iminosuccinate</name>
        <dbReference type="ChEBI" id="CHEBI:77875"/>
    </ligand>
</feature>
<dbReference type="EMBL" id="JBHTLI010000001">
    <property type="protein sequence ID" value="MFD1095548.1"/>
    <property type="molecule type" value="Genomic_DNA"/>
</dbReference>
<evidence type="ECO:0000256" key="7">
    <source>
        <dbReference type="ARBA" id="ARBA00023004"/>
    </source>
</evidence>
<keyword evidence="12" id="KW-1185">Reference proteome</keyword>
<keyword evidence="6 9" id="KW-0479">Metal-binding</keyword>
<feature type="coiled-coil region" evidence="10">
    <location>
        <begin position="11"/>
        <end position="38"/>
    </location>
</feature>
<sequence length="326" mass="36178">MNDKNFPAIHFDRVSSENRSLQNEVKKLKETKNAVILAHYYQVPEIKQVADFVGDSLELAKKAAQSDADIIVFAGVHFMAETAKILNPSKKVLLPDLKAGCSLAESCEPAAFKKFVEDHPGHIVVTYINCSAEIKAMSDIVCTSSNAEKIIRSIPEDIPIIFAPDRNLGKYLVEKTGRDMLLWDGACLVHEAFSIDKLLALHKKYPSAKIIAHPESESHILKIASYIGSTSGMLDHVTKSDHKTFIVATEAGILYEMQTHLPHKTLIPAPAKENNSCACSECAYMKMNSLEKLYSCLNEETPEIRLKETLIKKARGPIDRMLALSK</sequence>
<comment type="caution">
    <text evidence="11">The sequence shown here is derived from an EMBL/GenBank/DDBJ whole genome shotgun (WGS) entry which is preliminary data.</text>
</comment>
<protein>
    <recommendedName>
        <fullName evidence="2 9">Quinolinate synthase</fullName>
        <ecNumber evidence="2 9">2.5.1.72</ecNumber>
    </recommendedName>
</protein>
<keyword evidence="3 9" id="KW-0004">4Fe-4S</keyword>
<dbReference type="NCBIfam" id="TIGR00550">
    <property type="entry name" value="nadA"/>
    <property type="match status" value="1"/>
</dbReference>
<comment type="similarity">
    <text evidence="9">Belongs to the quinolinate synthase family. Type 2 subfamily.</text>
</comment>
<keyword evidence="10" id="KW-0175">Coiled coil</keyword>
<dbReference type="NCBIfam" id="NF006878">
    <property type="entry name" value="PRK09375.1-2"/>
    <property type="match status" value="1"/>
</dbReference>
<dbReference type="PANTHER" id="PTHR30573:SF0">
    <property type="entry name" value="QUINOLINATE SYNTHASE, CHLOROPLASTIC"/>
    <property type="match status" value="1"/>
</dbReference>
<evidence type="ECO:0000256" key="8">
    <source>
        <dbReference type="ARBA" id="ARBA00023014"/>
    </source>
</evidence>
<feature type="binding site" evidence="9">
    <location>
        <begin position="213"/>
        <end position="215"/>
    </location>
    <ligand>
        <name>iminosuccinate</name>
        <dbReference type="ChEBI" id="CHEBI:77875"/>
    </ligand>
</feature>
<dbReference type="EC" id="2.5.1.72" evidence="2 9"/>
<evidence type="ECO:0000256" key="4">
    <source>
        <dbReference type="ARBA" id="ARBA00022642"/>
    </source>
</evidence>
<feature type="binding site" evidence="9">
    <location>
        <position position="56"/>
    </location>
    <ligand>
        <name>iminosuccinate</name>
        <dbReference type="ChEBI" id="CHEBI:77875"/>
    </ligand>
</feature>
<gene>
    <name evidence="9 11" type="primary">nadA</name>
    <name evidence="11" type="ORF">ACFQ3Q_07305</name>
</gene>
<organism evidence="11 12">
    <name type="scientific">Salegentibacter chungangensis</name>
    <dbReference type="NCBI Taxonomy" id="1335724"/>
    <lineage>
        <taxon>Bacteria</taxon>
        <taxon>Pseudomonadati</taxon>
        <taxon>Bacteroidota</taxon>
        <taxon>Flavobacteriia</taxon>
        <taxon>Flavobacteriales</taxon>
        <taxon>Flavobacteriaceae</taxon>
        <taxon>Salegentibacter</taxon>
    </lineage>
</organism>
<dbReference type="InterPro" id="IPR023066">
    <property type="entry name" value="Quinolinate_synth_type2"/>
</dbReference>
<comment type="cofactor">
    <cofactor evidence="9">
        <name>[4Fe-4S] cluster</name>
        <dbReference type="ChEBI" id="CHEBI:49883"/>
    </cofactor>
    <text evidence="9">Binds 1 [4Fe-4S] cluster per subunit.</text>
</comment>
<keyword evidence="5 9" id="KW-0808">Transferase</keyword>
<dbReference type="SUPFAM" id="SSF142754">
    <property type="entry name" value="NadA-like"/>
    <property type="match status" value="1"/>
</dbReference>
<dbReference type="InterPro" id="IPR003473">
    <property type="entry name" value="NadA"/>
</dbReference>
<evidence type="ECO:0000256" key="5">
    <source>
        <dbReference type="ARBA" id="ARBA00022679"/>
    </source>
</evidence>
<keyword evidence="8 9" id="KW-0411">Iron-sulfur</keyword>
<evidence type="ECO:0000256" key="9">
    <source>
        <dbReference type="HAMAP-Rule" id="MF_00568"/>
    </source>
</evidence>
<feature type="binding site" evidence="9">
    <location>
        <position position="282"/>
    </location>
    <ligand>
        <name>[4Fe-4S] cluster</name>
        <dbReference type="ChEBI" id="CHEBI:49883"/>
    </ligand>
</feature>
<dbReference type="RefSeq" id="WP_380745607.1">
    <property type="nucleotide sequence ID" value="NZ_JBHTLI010000001.1"/>
</dbReference>
<dbReference type="PANTHER" id="PTHR30573">
    <property type="entry name" value="QUINOLINATE SYNTHETASE A"/>
    <property type="match status" value="1"/>
</dbReference>
<feature type="binding site" evidence="9">
    <location>
        <position position="39"/>
    </location>
    <ligand>
        <name>iminosuccinate</name>
        <dbReference type="ChEBI" id="CHEBI:77875"/>
    </ligand>
</feature>
<feature type="binding site" evidence="9">
    <location>
        <begin position="127"/>
        <end position="129"/>
    </location>
    <ligand>
        <name>iminosuccinate</name>
        <dbReference type="ChEBI" id="CHEBI:77875"/>
    </ligand>
</feature>
<keyword evidence="7 9" id="KW-0408">Iron</keyword>
<evidence type="ECO:0000313" key="11">
    <source>
        <dbReference type="EMBL" id="MFD1095548.1"/>
    </source>
</evidence>
<dbReference type="InterPro" id="IPR036094">
    <property type="entry name" value="NadA_sf"/>
</dbReference>
<proteinExistence type="inferred from homology"/>
<evidence type="ECO:0000256" key="1">
    <source>
        <dbReference type="ARBA" id="ARBA00005065"/>
    </source>
</evidence>
<feature type="binding site" evidence="9">
    <location>
        <position position="230"/>
    </location>
    <ligand>
        <name>iminosuccinate</name>
        <dbReference type="ChEBI" id="CHEBI:77875"/>
    </ligand>
</feature>
<comment type="pathway">
    <text evidence="1 9">Cofactor biosynthesis; NAD(+) biosynthesis; quinolinate from iminoaspartate: step 1/1.</text>
</comment>
<evidence type="ECO:0000256" key="3">
    <source>
        <dbReference type="ARBA" id="ARBA00022485"/>
    </source>
</evidence>
<dbReference type="HAMAP" id="MF_00568">
    <property type="entry name" value="NadA_type2"/>
    <property type="match status" value="1"/>
</dbReference>
<feature type="binding site" evidence="9">
    <location>
        <position position="101"/>
    </location>
    <ligand>
        <name>[4Fe-4S] cluster</name>
        <dbReference type="ChEBI" id="CHEBI:49883"/>
    </ligand>
</feature>
<evidence type="ECO:0000256" key="10">
    <source>
        <dbReference type="SAM" id="Coils"/>
    </source>
</evidence>